<evidence type="ECO:0000256" key="13">
    <source>
        <dbReference type="ARBA" id="ARBA00023242"/>
    </source>
</evidence>
<comment type="catalytic activity">
    <reaction evidence="15">
        <text>L-threonyl-[protein] + ATP = O-phospho-L-threonyl-[protein] + ADP + H(+)</text>
        <dbReference type="Rhea" id="RHEA:46608"/>
        <dbReference type="Rhea" id="RHEA-COMP:11060"/>
        <dbReference type="Rhea" id="RHEA-COMP:11605"/>
        <dbReference type="ChEBI" id="CHEBI:15378"/>
        <dbReference type="ChEBI" id="CHEBI:30013"/>
        <dbReference type="ChEBI" id="CHEBI:30616"/>
        <dbReference type="ChEBI" id="CHEBI:61977"/>
        <dbReference type="ChEBI" id="CHEBI:456216"/>
        <dbReference type="EC" id="2.7.11.24"/>
    </reaction>
</comment>
<dbReference type="AlphaFoldDB" id="A0A3Q3VIM1"/>
<feature type="compositionally biased region" description="Polar residues" evidence="20">
    <location>
        <begin position="354"/>
        <end position="363"/>
    </location>
</feature>
<evidence type="ECO:0000313" key="22">
    <source>
        <dbReference type="Ensembl" id="ENSMMOP00000000431.1"/>
    </source>
</evidence>
<evidence type="ECO:0000256" key="11">
    <source>
        <dbReference type="ARBA" id="ARBA00022777"/>
    </source>
</evidence>
<dbReference type="OMA" id="LSHWKRT"/>
<evidence type="ECO:0000256" key="7">
    <source>
        <dbReference type="ARBA" id="ARBA00022527"/>
    </source>
</evidence>
<evidence type="ECO:0000256" key="9">
    <source>
        <dbReference type="ARBA" id="ARBA00022679"/>
    </source>
</evidence>
<feature type="region of interest" description="Disordered" evidence="20">
    <location>
        <begin position="631"/>
        <end position="679"/>
    </location>
</feature>
<dbReference type="FunFam" id="1.10.510.10:FF:000136">
    <property type="entry name" value="mitogen-activated protein kinase 6"/>
    <property type="match status" value="1"/>
</dbReference>
<reference evidence="22" key="2">
    <citation type="submission" date="2025-09" db="UniProtKB">
        <authorList>
            <consortium name="Ensembl"/>
        </authorList>
    </citation>
    <scope>IDENTIFICATION</scope>
</reference>
<evidence type="ECO:0000256" key="5">
    <source>
        <dbReference type="ARBA" id="ARBA00012411"/>
    </source>
</evidence>
<dbReference type="InterPro" id="IPR017441">
    <property type="entry name" value="Protein_kinase_ATP_BS"/>
</dbReference>
<feature type="compositionally biased region" description="Low complexity" evidence="20">
    <location>
        <begin position="578"/>
        <end position="597"/>
    </location>
</feature>
<evidence type="ECO:0000259" key="21">
    <source>
        <dbReference type="PROSITE" id="PS50011"/>
    </source>
</evidence>
<dbReference type="PROSITE" id="PS00107">
    <property type="entry name" value="PROTEIN_KINASE_ATP"/>
    <property type="match status" value="1"/>
</dbReference>
<dbReference type="InterPro" id="IPR011009">
    <property type="entry name" value="Kinase-like_dom_sf"/>
</dbReference>
<sequence length="679" mass="75828">MAKQETPLSLHGFDLGDHFVDLRPLGVGVTGLVLSAEDQRTGQRVAIKKLAMRDAVTVKHALREVKITHRLRHENVVRVHEVLAPYGQPLPRDPAQLSALYIFQECMETDLARLLEQGPLNAGHATLLFYQLLRGLKFIHSANVLHRDLKPANIFINTDQLLLKIGDFGLARIVDPHYSHKGYLSEGLVTKWYCSPRLLLSPNNYTKAIDMWAAGCILAEMLTGRMLFAGAHELEQMQLILATVPVLREEDRQDLLQVMPSYVSHGWRVKKPFAELLPEVDCQAVDFLGRILTFNPMDRLTAEAALAHPFLQQYSCPEDEPTSSHPFRIEDELEDSLVTEQSLSNSNSQDSLSTNVSWQQSGGSWHCMPPGRIPSDLGDTTEDEEVQRDPRASSTLLLEEAQVDPRKYSHSSSAERFLENSHSSLERACGLGYGELDCGRSCDYKVGSPSYLDKIAWREGKPQHYSEPKLILDLSHWKRKANCLPVPAQPIGGSVEDLGEMKEEEEEDEMGDLFQEISRWVESTQSRLHSPSPSPCSPSCYTSSPPLPLSPSELPAPGFHHTEVLKQPSAAYDEDRLSPLQPVTPSSSSLPSLFPSSPSSPLPPASPQTSLPVKQRERLFDLDVFISRALKLCRQNKEKGDGKRGKEGGWREESKQPNISCKVPRLPEHRTPPPQTPNS</sequence>
<evidence type="ECO:0000256" key="12">
    <source>
        <dbReference type="ARBA" id="ARBA00022840"/>
    </source>
</evidence>
<evidence type="ECO:0000256" key="8">
    <source>
        <dbReference type="ARBA" id="ARBA00022553"/>
    </source>
</evidence>
<evidence type="ECO:0000256" key="6">
    <source>
        <dbReference type="ARBA" id="ARBA00022490"/>
    </source>
</evidence>
<accession>A0A3Q3VIM1</accession>
<dbReference type="PROSITE" id="PS00108">
    <property type="entry name" value="PROTEIN_KINASE_ST"/>
    <property type="match status" value="1"/>
</dbReference>
<evidence type="ECO:0000256" key="18">
    <source>
        <dbReference type="ARBA" id="ARBA00076119"/>
    </source>
</evidence>
<feature type="compositionally biased region" description="Low complexity" evidence="20">
    <location>
        <begin position="341"/>
        <end position="353"/>
    </location>
</feature>
<keyword evidence="12 19" id="KW-0067">ATP-binding</keyword>
<evidence type="ECO:0000256" key="4">
    <source>
        <dbReference type="ARBA" id="ARBA00008832"/>
    </source>
</evidence>
<dbReference type="GO" id="GO:0005524">
    <property type="term" value="F:ATP binding"/>
    <property type="evidence" value="ECO:0007669"/>
    <property type="project" value="UniProtKB-UniRule"/>
</dbReference>
<dbReference type="InterPro" id="IPR008271">
    <property type="entry name" value="Ser/Thr_kinase_AS"/>
</dbReference>
<evidence type="ECO:0000256" key="20">
    <source>
        <dbReference type="SAM" id="MobiDB-lite"/>
    </source>
</evidence>
<evidence type="ECO:0000256" key="2">
    <source>
        <dbReference type="ARBA" id="ARBA00004123"/>
    </source>
</evidence>
<evidence type="ECO:0000313" key="23">
    <source>
        <dbReference type="Proteomes" id="UP000261620"/>
    </source>
</evidence>
<evidence type="ECO:0000256" key="19">
    <source>
        <dbReference type="PROSITE-ProRule" id="PRU10141"/>
    </source>
</evidence>
<dbReference type="InterPro" id="IPR050117">
    <property type="entry name" value="MAPK"/>
</dbReference>
<comment type="similarity">
    <text evidence="4">Belongs to the protein kinase superfamily. CMGC Ser/Thr protein kinase family. MAP kinase subfamily.</text>
</comment>
<dbReference type="Gene3D" id="3.30.200.20">
    <property type="entry name" value="Phosphorylase Kinase, domain 1"/>
    <property type="match status" value="1"/>
</dbReference>
<reference evidence="22" key="1">
    <citation type="submission" date="2025-08" db="UniProtKB">
        <authorList>
            <consortium name="Ensembl"/>
        </authorList>
    </citation>
    <scope>IDENTIFICATION</scope>
</reference>
<keyword evidence="11" id="KW-0418">Kinase</keyword>
<dbReference type="Pfam" id="PF00069">
    <property type="entry name" value="Pkinase"/>
    <property type="match status" value="1"/>
</dbReference>
<dbReference type="Gene3D" id="1.10.510.10">
    <property type="entry name" value="Transferase(Phosphotransferase) domain 1"/>
    <property type="match status" value="1"/>
</dbReference>
<dbReference type="PANTHER" id="PTHR24055">
    <property type="entry name" value="MITOGEN-ACTIVATED PROTEIN KINASE"/>
    <property type="match status" value="1"/>
</dbReference>
<comment type="subcellular location">
    <subcellularLocation>
        <location evidence="3">Cytoplasm</location>
    </subcellularLocation>
    <subcellularLocation>
        <location evidence="2">Nucleus</location>
    </subcellularLocation>
</comment>
<comment type="cofactor">
    <cofactor evidence="1">
        <name>Mg(2+)</name>
        <dbReference type="ChEBI" id="CHEBI:18420"/>
    </cofactor>
</comment>
<dbReference type="SMART" id="SM00220">
    <property type="entry name" value="S_TKc"/>
    <property type="match status" value="1"/>
</dbReference>
<comment type="catalytic activity">
    <reaction evidence="16">
        <text>L-seryl-[protein] + ATP = O-phospho-L-seryl-[protein] + ADP + H(+)</text>
        <dbReference type="Rhea" id="RHEA:17989"/>
        <dbReference type="Rhea" id="RHEA-COMP:9863"/>
        <dbReference type="Rhea" id="RHEA-COMP:11604"/>
        <dbReference type="ChEBI" id="CHEBI:15378"/>
        <dbReference type="ChEBI" id="CHEBI:29999"/>
        <dbReference type="ChEBI" id="CHEBI:30616"/>
        <dbReference type="ChEBI" id="CHEBI:83421"/>
        <dbReference type="ChEBI" id="CHEBI:456216"/>
        <dbReference type="EC" id="2.7.11.24"/>
    </reaction>
</comment>
<keyword evidence="13" id="KW-0539">Nucleus</keyword>
<dbReference type="GO" id="GO:0004707">
    <property type="term" value="F:MAP kinase activity"/>
    <property type="evidence" value="ECO:0007669"/>
    <property type="project" value="UniProtKB-EC"/>
</dbReference>
<evidence type="ECO:0000256" key="10">
    <source>
        <dbReference type="ARBA" id="ARBA00022741"/>
    </source>
</evidence>
<keyword evidence="6" id="KW-0963">Cytoplasm</keyword>
<keyword evidence="8" id="KW-0597">Phosphoprotein</keyword>
<dbReference type="Ensembl" id="ENSMMOT00000000437.1">
    <property type="protein sequence ID" value="ENSMMOP00000000431.1"/>
    <property type="gene ID" value="ENSMMOG00000000344.1"/>
</dbReference>
<feature type="binding site" evidence="19">
    <location>
        <position position="49"/>
    </location>
    <ligand>
        <name>ATP</name>
        <dbReference type="ChEBI" id="CHEBI:30616"/>
    </ligand>
</feature>
<evidence type="ECO:0000256" key="14">
    <source>
        <dbReference type="ARBA" id="ARBA00023306"/>
    </source>
</evidence>
<dbReference type="Proteomes" id="UP000261620">
    <property type="component" value="Unplaced"/>
</dbReference>
<keyword evidence="10 19" id="KW-0547">Nucleotide-binding</keyword>
<evidence type="ECO:0000256" key="3">
    <source>
        <dbReference type="ARBA" id="ARBA00004496"/>
    </source>
</evidence>
<proteinExistence type="inferred from homology"/>
<feature type="domain" description="Protein kinase" evidence="21">
    <location>
        <begin position="19"/>
        <end position="311"/>
    </location>
</feature>
<feature type="region of interest" description="Disordered" evidence="20">
    <location>
        <begin position="338"/>
        <end position="414"/>
    </location>
</feature>
<dbReference type="EC" id="2.7.11.24" evidence="5"/>
<name>A0A3Q3VIM1_MOLML</name>
<dbReference type="SUPFAM" id="SSF56112">
    <property type="entry name" value="Protein kinase-like (PK-like)"/>
    <property type="match status" value="1"/>
</dbReference>
<evidence type="ECO:0000256" key="15">
    <source>
        <dbReference type="ARBA" id="ARBA00047592"/>
    </source>
</evidence>
<feature type="region of interest" description="Disordered" evidence="20">
    <location>
        <begin position="524"/>
        <end position="614"/>
    </location>
</feature>
<dbReference type="STRING" id="94237.ENSMMOP00000000431"/>
<keyword evidence="23" id="KW-1185">Reference proteome</keyword>
<evidence type="ECO:0000256" key="1">
    <source>
        <dbReference type="ARBA" id="ARBA00001946"/>
    </source>
</evidence>
<feature type="compositionally biased region" description="Low complexity" evidence="20">
    <location>
        <begin position="526"/>
        <end position="557"/>
    </location>
</feature>
<dbReference type="InterPro" id="IPR000719">
    <property type="entry name" value="Prot_kinase_dom"/>
</dbReference>
<organism evidence="22 23">
    <name type="scientific">Mola mola</name>
    <name type="common">Ocean sunfish</name>
    <name type="synonym">Tetraodon mola</name>
    <dbReference type="NCBI Taxonomy" id="94237"/>
    <lineage>
        <taxon>Eukaryota</taxon>
        <taxon>Metazoa</taxon>
        <taxon>Chordata</taxon>
        <taxon>Craniata</taxon>
        <taxon>Vertebrata</taxon>
        <taxon>Euteleostomi</taxon>
        <taxon>Actinopterygii</taxon>
        <taxon>Neopterygii</taxon>
        <taxon>Teleostei</taxon>
        <taxon>Neoteleostei</taxon>
        <taxon>Acanthomorphata</taxon>
        <taxon>Eupercaria</taxon>
        <taxon>Tetraodontiformes</taxon>
        <taxon>Molidae</taxon>
        <taxon>Mola</taxon>
    </lineage>
</organism>
<protein>
    <recommendedName>
        <fullName evidence="17">Mitogen-activated protein kinase 4</fullName>
        <ecNumber evidence="5">2.7.11.24</ecNumber>
    </recommendedName>
    <alternativeName>
        <fullName evidence="18">Extracellular signal-regulated kinase 4</fullName>
    </alternativeName>
</protein>
<feature type="compositionally biased region" description="Basic and acidic residues" evidence="20">
    <location>
        <begin position="635"/>
        <end position="655"/>
    </location>
</feature>
<dbReference type="FunFam" id="3.30.200.20:FF:000281">
    <property type="entry name" value="Mitogen-activated protein kinase 4"/>
    <property type="match status" value="1"/>
</dbReference>
<keyword evidence="14" id="KW-0131">Cell cycle</keyword>
<keyword evidence="9" id="KW-0808">Transferase</keyword>
<dbReference type="GO" id="GO:0005634">
    <property type="term" value="C:nucleus"/>
    <property type="evidence" value="ECO:0007669"/>
    <property type="project" value="UniProtKB-SubCell"/>
</dbReference>
<keyword evidence="7" id="KW-0723">Serine/threonine-protein kinase</keyword>
<evidence type="ECO:0000256" key="17">
    <source>
        <dbReference type="ARBA" id="ARBA00071825"/>
    </source>
</evidence>
<dbReference type="PROSITE" id="PS50011">
    <property type="entry name" value="PROTEIN_KINASE_DOM"/>
    <property type="match status" value="1"/>
</dbReference>
<dbReference type="InterPro" id="IPR008350">
    <property type="entry name" value="MAPK_ERK3/4"/>
</dbReference>
<dbReference type="PRINTS" id="PR01771">
    <property type="entry name" value="ERK3ERK4MAPK"/>
</dbReference>
<dbReference type="GO" id="GO:0005737">
    <property type="term" value="C:cytoplasm"/>
    <property type="evidence" value="ECO:0007669"/>
    <property type="project" value="UniProtKB-SubCell"/>
</dbReference>
<evidence type="ECO:0000256" key="16">
    <source>
        <dbReference type="ARBA" id="ARBA00048312"/>
    </source>
</evidence>